<dbReference type="GO" id="GO:0004252">
    <property type="term" value="F:serine-type endopeptidase activity"/>
    <property type="evidence" value="ECO:0007669"/>
    <property type="project" value="InterPro"/>
</dbReference>
<dbReference type="STRING" id="500610.SAMN02799615_03302"/>
<dbReference type="PANTHER" id="PTHR43731">
    <property type="entry name" value="RHOMBOID PROTEASE"/>
    <property type="match status" value="1"/>
</dbReference>
<dbReference type="InterPro" id="IPR022764">
    <property type="entry name" value="Peptidase_S54_rhomboid_dom"/>
</dbReference>
<feature type="transmembrane region" description="Helical" evidence="6">
    <location>
        <begin position="182"/>
        <end position="203"/>
    </location>
</feature>
<feature type="transmembrane region" description="Helical" evidence="6">
    <location>
        <begin position="123"/>
        <end position="141"/>
    </location>
</feature>
<evidence type="ECO:0000256" key="4">
    <source>
        <dbReference type="ARBA" id="ARBA00023136"/>
    </source>
</evidence>
<dbReference type="SUPFAM" id="SSF144091">
    <property type="entry name" value="Rhomboid-like"/>
    <property type="match status" value="1"/>
</dbReference>
<comment type="subcellular location">
    <subcellularLocation>
        <location evidence="1">Membrane</location>
        <topology evidence="1">Multi-pass membrane protein</topology>
    </subcellularLocation>
</comment>
<name>A0A1I2I7B9_9GAMM</name>
<evidence type="ECO:0000256" key="6">
    <source>
        <dbReference type="SAM" id="Phobius"/>
    </source>
</evidence>
<evidence type="ECO:0000313" key="8">
    <source>
        <dbReference type="EMBL" id="SFF37523.1"/>
    </source>
</evidence>
<feature type="domain" description="Peptidase S54 rhomboid" evidence="7">
    <location>
        <begin position="82"/>
        <end position="228"/>
    </location>
</feature>
<gene>
    <name evidence="8" type="ORF">SAMN02799615_03302</name>
</gene>
<dbReference type="Pfam" id="PF01694">
    <property type="entry name" value="Rhomboid"/>
    <property type="match status" value="1"/>
</dbReference>
<proteinExistence type="predicted"/>
<keyword evidence="8" id="KW-0378">Hydrolase</keyword>
<dbReference type="Gene3D" id="1.20.1540.10">
    <property type="entry name" value="Rhomboid-like"/>
    <property type="match status" value="1"/>
</dbReference>
<dbReference type="PANTHER" id="PTHR43731:SF26">
    <property type="entry name" value="RHOMBOID-LIKE PROTEIN 10, CHLOROPLASTIC"/>
    <property type="match status" value="1"/>
</dbReference>
<evidence type="ECO:0000256" key="2">
    <source>
        <dbReference type="ARBA" id="ARBA00022692"/>
    </source>
</evidence>
<dbReference type="InterPro" id="IPR050925">
    <property type="entry name" value="Rhomboid_protease_S54"/>
</dbReference>
<feature type="transmembrane region" description="Helical" evidence="6">
    <location>
        <begin position="94"/>
        <end position="111"/>
    </location>
</feature>
<evidence type="ECO:0000256" key="1">
    <source>
        <dbReference type="ARBA" id="ARBA00004141"/>
    </source>
</evidence>
<keyword evidence="3 6" id="KW-1133">Transmembrane helix</keyword>
<evidence type="ECO:0000259" key="7">
    <source>
        <dbReference type="Pfam" id="PF01694"/>
    </source>
</evidence>
<evidence type="ECO:0000256" key="3">
    <source>
        <dbReference type="ARBA" id="ARBA00022989"/>
    </source>
</evidence>
<dbReference type="GO" id="GO:0006508">
    <property type="term" value="P:proteolysis"/>
    <property type="evidence" value="ECO:0007669"/>
    <property type="project" value="UniProtKB-KW"/>
</dbReference>
<keyword evidence="4 6" id="KW-0472">Membrane</keyword>
<feature type="transmembrane region" description="Helical" evidence="6">
    <location>
        <begin position="153"/>
        <end position="170"/>
    </location>
</feature>
<feature type="transmembrane region" description="Helical" evidence="6">
    <location>
        <begin position="209"/>
        <end position="228"/>
    </location>
</feature>
<keyword evidence="9" id="KW-1185">Reference proteome</keyword>
<dbReference type="Proteomes" id="UP000199477">
    <property type="component" value="Unassembled WGS sequence"/>
</dbReference>
<sequence length="242" mass="26795">MPGSARKGSRPGHGWSSQPLMAIPPGSRYPWPLASESTMFPNLAPVTRNLLIANVAVFLLQMLMPAAMVPLALWPLGSGYFQPWQIVTNAFMHGGWPHLLFNMYALFMFGSQVERALEARNYTIYYFVCLITASILQLLWLRYVEGDFQSPTVGASGAIFGLLLAFGLLWPRERMIVFPIPAAIPALPLVLGYAALELVAGVLGWMPGIAHFAHLGGMLGGYVMLQYLRGRLPIKPKRRLLR</sequence>
<protein>
    <submittedName>
        <fullName evidence="8">Membrane associated serine protease, rhomboid family</fullName>
    </submittedName>
</protein>
<dbReference type="GO" id="GO:0016020">
    <property type="term" value="C:membrane"/>
    <property type="evidence" value="ECO:0007669"/>
    <property type="project" value="UniProtKB-SubCell"/>
</dbReference>
<keyword evidence="8" id="KW-0645">Protease</keyword>
<accession>A0A1I2I7B9</accession>
<dbReference type="InterPro" id="IPR035952">
    <property type="entry name" value="Rhomboid-like_sf"/>
</dbReference>
<evidence type="ECO:0000256" key="5">
    <source>
        <dbReference type="SAM" id="MobiDB-lite"/>
    </source>
</evidence>
<dbReference type="EMBL" id="FONH01000015">
    <property type="protein sequence ID" value="SFF37523.1"/>
    <property type="molecule type" value="Genomic_DNA"/>
</dbReference>
<organism evidence="8 9">
    <name type="scientific">Dyella marensis</name>
    <dbReference type="NCBI Taxonomy" id="500610"/>
    <lineage>
        <taxon>Bacteria</taxon>
        <taxon>Pseudomonadati</taxon>
        <taxon>Pseudomonadota</taxon>
        <taxon>Gammaproteobacteria</taxon>
        <taxon>Lysobacterales</taxon>
        <taxon>Rhodanobacteraceae</taxon>
        <taxon>Dyella</taxon>
    </lineage>
</organism>
<keyword evidence="2 6" id="KW-0812">Transmembrane</keyword>
<reference evidence="9" key="1">
    <citation type="submission" date="2016-10" db="EMBL/GenBank/DDBJ databases">
        <authorList>
            <person name="Varghese N."/>
            <person name="Submissions S."/>
        </authorList>
    </citation>
    <scope>NUCLEOTIDE SEQUENCE [LARGE SCALE GENOMIC DNA]</scope>
    <source>
        <strain evidence="9">UNC178MFTsu3.1</strain>
    </source>
</reference>
<evidence type="ECO:0000313" key="9">
    <source>
        <dbReference type="Proteomes" id="UP000199477"/>
    </source>
</evidence>
<dbReference type="AlphaFoldDB" id="A0A1I2I7B9"/>
<feature type="transmembrane region" description="Helical" evidence="6">
    <location>
        <begin position="50"/>
        <end position="74"/>
    </location>
</feature>
<feature type="region of interest" description="Disordered" evidence="5">
    <location>
        <begin position="1"/>
        <end position="21"/>
    </location>
</feature>